<dbReference type="Proteomes" id="UP001465755">
    <property type="component" value="Unassembled WGS sequence"/>
</dbReference>
<dbReference type="Gene3D" id="2.60.40.380">
    <property type="entry name" value="Purple acid phosphatase-like, N-terminal"/>
    <property type="match status" value="1"/>
</dbReference>
<evidence type="ECO:0000256" key="6">
    <source>
        <dbReference type="SAM" id="MobiDB-lite"/>
    </source>
</evidence>
<organism evidence="10 11">
    <name type="scientific">Symbiochloris irregularis</name>
    <dbReference type="NCBI Taxonomy" id="706552"/>
    <lineage>
        <taxon>Eukaryota</taxon>
        <taxon>Viridiplantae</taxon>
        <taxon>Chlorophyta</taxon>
        <taxon>core chlorophytes</taxon>
        <taxon>Trebouxiophyceae</taxon>
        <taxon>Trebouxiales</taxon>
        <taxon>Trebouxiaceae</taxon>
        <taxon>Symbiochloris</taxon>
    </lineage>
</organism>
<dbReference type="EC" id="3.1.3.2" evidence="5"/>
<dbReference type="PANTHER" id="PTHR22953:SF153">
    <property type="entry name" value="PURPLE ACID PHOSPHATASE"/>
    <property type="match status" value="1"/>
</dbReference>
<feature type="region of interest" description="Disordered" evidence="6">
    <location>
        <begin position="57"/>
        <end position="95"/>
    </location>
</feature>
<evidence type="ECO:0000256" key="5">
    <source>
        <dbReference type="RuleBase" id="RU361203"/>
    </source>
</evidence>
<keyword evidence="4" id="KW-0325">Glycoprotein</keyword>
<sequence>MTAARWALLALALQVALTSVTAQPASLVYHATPGPSDSQPGVNTASQAVAPAPSYSQRNINASAPGSPARQPADFPQISIPYNTHDPSSSNPLSINKGVLAMLPESQPDQIHLAYGGANADGTNQSVYVSWATGAYVVKKGAVKLPKVHCTASMVTFGTSPDDLTEEATGSATAYTQIYYPYEGSTSYEANYSSPSLHHVKITGLEPNTVYYYTVGDGSPEQTSPVLNFTTAPLAGTTGFSLILVGDLGQTHNSSATLDHMMESLTDVQGHNAAPHLLYTADYSYADDYQSNGTETKLLPNGTKHANFQSYQPREDSYARFISPITEQYMYMGTVGNHEIQLQGNNKTNFQAWLHRYVFPWRESGSDSPFYYSYNYGAAHIISLANYVWPNYKYNSPQYLWLEKDLKAVNRKETPWIVVIFHNPWYSTFSFTDFKQQDCFRQVLEPLMYAYGVDFVFNGHVHSYERFYPVNKWEIDECGYTSIVVGDGGNIEGLTTQFVDTPGACTQLSNGAYYFQDICAFDAAGDTVASFPGGNISGFCPPANYQPSASAFREPSFGHGVLEILSDTEAYWAWHRNQQGDKSS</sequence>
<dbReference type="Pfam" id="PF00149">
    <property type="entry name" value="Metallophos"/>
    <property type="match status" value="1"/>
</dbReference>
<protein>
    <recommendedName>
        <fullName evidence="5">Purple acid phosphatase</fullName>
        <ecNumber evidence="5">3.1.3.2</ecNumber>
    </recommendedName>
</protein>
<comment type="catalytic activity">
    <reaction evidence="5">
        <text>a phosphate monoester + H2O = an alcohol + phosphate</text>
        <dbReference type="Rhea" id="RHEA:15017"/>
        <dbReference type="ChEBI" id="CHEBI:15377"/>
        <dbReference type="ChEBI" id="CHEBI:30879"/>
        <dbReference type="ChEBI" id="CHEBI:43474"/>
        <dbReference type="ChEBI" id="CHEBI:67140"/>
        <dbReference type="EC" id="3.1.3.2"/>
    </reaction>
</comment>
<dbReference type="InterPro" id="IPR004843">
    <property type="entry name" value="Calcineurin-like_PHP"/>
</dbReference>
<dbReference type="InterPro" id="IPR029052">
    <property type="entry name" value="Metallo-depent_PP-like"/>
</dbReference>
<dbReference type="PANTHER" id="PTHR22953">
    <property type="entry name" value="ACID PHOSPHATASE RELATED"/>
    <property type="match status" value="1"/>
</dbReference>
<name>A0AAW1NYV5_9CHLO</name>
<dbReference type="Pfam" id="PF14008">
    <property type="entry name" value="Metallophos_C"/>
    <property type="match status" value="1"/>
</dbReference>
<dbReference type="GO" id="GO:0003993">
    <property type="term" value="F:acid phosphatase activity"/>
    <property type="evidence" value="ECO:0007669"/>
    <property type="project" value="UniProtKB-EC"/>
</dbReference>
<comment type="similarity">
    <text evidence="1 5">Belongs to the metallophosphoesterase superfamily. Purple acid phosphatase family.</text>
</comment>
<evidence type="ECO:0000256" key="4">
    <source>
        <dbReference type="ARBA" id="ARBA00023180"/>
    </source>
</evidence>
<evidence type="ECO:0000259" key="7">
    <source>
        <dbReference type="Pfam" id="PF00149"/>
    </source>
</evidence>
<dbReference type="CDD" id="cd00063">
    <property type="entry name" value="FN3"/>
    <property type="match status" value="1"/>
</dbReference>
<feature type="compositionally biased region" description="Polar residues" evidence="6">
    <location>
        <begin position="80"/>
        <end position="94"/>
    </location>
</feature>
<feature type="domain" description="Purple acid phosphatase N-terminal" evidence="9">
    <location>
        <begin position="108"/>
        <end position="231"/>
    </location>
</feature>
<dbReference type="Gene3D" id="3.60.21.10">
    <property type="match status" value="2"/>
</dbReference>
<dbReference type="AlphaFoldDB" id="A0AAW1NYV5"/>
<dbReference type="GO" id="GO:0046872">
    <property type="term" value="F:metal ion binding"/>
    <property type="evidence" value="ECO:0007669"/>
    <property type="project" value="InterPro"/>
</dbReference>
<dbReference type="InterPro" id="IPR003961">
    <property type="entry name" value="FN3_dom"/>
</dbReference>
<feature type="chain" id="PRO_5043104875" description="Purple acid phosphatase" evidence="5">
    <location>
        <begin position="23"/>
        <end position="584"/>
    </location>
</feature>
<dbReference type="SUPFAM" id="SSF56300">
    <property type="entry name" value="Metallo-dependent phosphatases"/>
    <property type="match status" value="1"/>
</dbReference>
<evidence type="ECO:0000259" key="8">
    <source>
        <dbReference type="Pfam" id="PF14008"/>
    </source>
</evidence>
<evidence type="ECO:0000256" key="2">
    <source>
        <dbReference type="ARBA" id="ARBA00022729"/>
    </source>
</evidence>
<evidence type="ECO:0000256" key="1">
    <source>
        <dbReference type="ARBA" id="ARBA00008723"/>
    </source>
</evidence>
<reference evidence="10 11" key="1">
    <citation type="journal article" date="2024" name="Nat. Commun.">
        <title>Phylogenomics reveals the evolutionary origins of lichenization in chlorophyte algae.</title>
        <authorList>
            <person name="Puginier C."/>
            <person name="Libourel C."/>
            <person name="Otte J."/>
            <person name="Skaloud P."/>
            <person name="Haon M."/>
            <person name="Grisel S."/>
            <person name="Petersen M."/>
            <person name="Berrin J.G."/>
            <person name="Delaux P.M."/>
            <person name="Dal Grande F."/>
            <person name="Keller J."/>
        </authorList>
    </citation>
    <scope>NUCLEOTIDE SEQUENCE [LARGE SCALE GENOMIC DNA]</scope>
    <source>
        <strain evidence="10 11">SAG 2036</strain>
    </source>
</reference>
<dbReference type="InterPro" id="IPR025733">
    <property type="entry name" value="PAPs_C"/>
</dbReference>
<dbReference type="InterPro" id="IPR041792">
    <property type="entry name" value="MPP_PAP"/>
</dbReference>
<evidence type="ECO:0000313" key="10">
    <source>
        <dbReference type="EMBL" id="KAK9802731.1"/>
    </source>
</evidence>
<dbReference type="Pfam" id="PF16656">
    <property type="entry name" value="Pur_ac_phosph_N"/>
    <property type="match status" value="1"/>
</dbReference>
<dbReference type="InterPro" id="IPR015914">
    <property type="entry name" value="PAPs_N"/>
</dbReference>
<dbReference type="EMBL" id="JALJOQ010000068">
    <property type="protein sequence ID" value="KAK9802731.1"/>
    <property type="molecule type" value="Genomic_DNA"/>
</dbReference>
<feature type="signal peptide" evidence="5">
    <location>
        <begin position="1"/>
        <end position="22"/>
    </location>
</feature>
<evidence type="ECO:0000259" key="9">
    <source>
        <dbReference type="Pfam" id="PF16656"/>
    </source>
</evidence>
<dbReference type="InterPro" id="IPR039331">
    <property type="entry name" value="PAPs-like"/>
</dbReference>
<accession>A0AAW1NYV5</accession>
<keyword evidence="2 5" id="KW-0732">Signal</keyword>
<dbReference type="CDD" id="cd00839">
    <property type="entry name" value="MPP_PAPs"/>
    <property type="match status" value="1"/>
</dbReference>
<dbReference type="SUPFAM" id="SSF49363">
    <property type="entry name" value="Purple acid phosphatase, N-terminal domain"/>
    <property type="match status" value="1"/>
</dbReference>
<gene>
    <name evidence="10" type="ORF">WJX73_003992</name>
</gene>
<feature type="domain" description="Purple acid phosphatase C-terminal" evidence="8">
    <location>
        <begin position="533"/>
        <end position="580"/>
    </location>
</feature>
<keyword evidence="11" id="KW-1185">Reference proteome</keyword>
<comment type="caution">
    <text evidence="10">The sequence shown here is derived from an EMBL/GenBank/DDBJ whole genome shotgun (WGS) entry which is preliminary data.</text>
</comment>
<evidence type="ECO:0000256" key="3">
    <source>
        <dbReference type="ARBA" id="ARBA00022801"/>
    </source>
</evidence>
<keyword evidence="3 5" id="KW-0378">Hydrolase</keyword>
<evidence type="ECO:0000313" key="11">
    <source>
        <dbReference type="Proteomes" id="UP001465755"/>
    </source>
</evidence>
<dbReference type="InterPro" id="IPR008963">
    <property type="entry name" value="Purple_acid_Pase-like_N"/>
</dbReference>
<proteinExistence type="inferred from homology"/>
<feature type="domain" description="Calcineurin-like phosphoesterase" evidence="7">
    <location>
        <begin position="289"/>
        <end position="464"/>
    </location>
</feature>